<evidence type="ECO:0000313" key="9">
    <source>
        <dbReference type="Proteomes" id="UP000451860"/>
    </source>
</evidence>
<keyword evidence="3" id="KW-0285">Flavoprotein</keyword>
<protein>
    <submittedName>
        <fullName evidence="8">Pyridoxine 5'-phosphate oxidase</fullName>
    </submittedName>
</protein>
<evidence type="ECO:0000256" key="3">
    <source>
        <dbReference type="ARBA" id="ARBA00022630"/>
    </source>
</evidence>
<dbReference type="SUPFAM" id="SSF50475">
    <property type="entry name" value="FMN-binding split barrel"/>
    <property type="match status" value="1"/>
</dbReference>
<reference evidence="8 9" key="1">
    <citation type="submission" date="2019-10" db="EMBL/GenBank/DDBJ databases">
        <title>Georgenia wutianyii sp. nov. and Georgenia yuyongxinii sp. nov. isolated from plateau pika (Ochotona curzoniae) in the Qinghai-Tibet plateau of China.</title>
        <authorList>
            <person name="Tian Z."/>
        </authorList>
    </citation>
    <scope>NUCLEOTIDE SEQUENCE [LARGE SCALE GENOMIC DNA]</scope>
    <source>
        <strain evidence="8 9">DSM 21501</strain>
    </source>
</reference>
<comment type="caution">
    <text evidence="8">The sequence shown here is derived from an EMBL/GenBank/DDBJ whole genome shotgun (WGS) entry which is preliminary data.</text>
</comment>
<keyword evidence="4" id="KW-0288">FMN</keyword>
<feature type="domain" description="Pyridoxamine 5'-phosphate oxidase N-terminal" evidence="6">
    <location>
        <begin position="30"/>
        <end position="130"/>
    </location>
</feature>
<dbReference type="AlphaFoldDB" id="A0A7J5UTH9"/>
<dbReference type="PANTHER" id="PTHR10851:SF0">
    <property type="entry name" value="PYRIDOXINE-5'-PHOSPHATE OXIDASE"/>
    <property type="match status" value="1"/>
</dbReference>
<feature type="domain" description="Pyridoxine 5'-phosphate oxidase dimerisation C-terminal" evidence="7">
    <location>
        <begin position="158"/>
        <end position="198"/>
    </location>
</feature>
<dbReference type="InterPro" id="IPR011576">
    <property type="entry name" value="Pyridox_Oxase_N"/>
</dbReference>
<evidence type="ECO:0000256" key="4">
    <source>
        <dbReference type="ARBA" id="ARBA00022643"/>
    </source>
</evidence>
<name>A0A7J5UTH9_9MICO</name>
<dbReference type="Pfam" id="PF01243">
    <property type="entry name" value="PNPOx_N"/>
    <property type="match status" value="1"/>
</dbReference>
<gene>
    <name evidence="8" type="ORF">GB883_03420</name>
</gene>
<dbReference type="InterPro" id="IPR019576">
    <property type="entry name" value="Pyridoxamine_oxidase_dimer_C"/>
</dbReference>
<organism evidence="8 9">
    <name type="scientific">Georgenia thermotolerans</name>
    <dbReference type="NCBI Taxonomy" id="527326"/>
    <lineage>
        <taxon>Bacteria</taxon>
        <taxon>Bacillati</taxon>
        <taxon>Actinomycetota</taxon>
        <taxon>Actinomycetes</taxon>
        <taxon>Micrococcales</taxon>
        <taxon>Bogoriellaceae</taxon>
        <taxon>Georgenia</taxon>
    </lineage>
</organism>
<dbReference type="InterPro" id="IPR012349">
    <property type="entry name" value="Split_barrel_FMN-bd"/>
</dbReference>
<comment type="similarity">
    <text evidence="2">Belongs to the pyridoxamine 5'-phosphate oxidase family.</text>
</comment>
<proteinExistence type="inferred from homology"/>
<evidence type="ECO:0000259" key="6">
    <source>
        <dbReference type="Pfam" id="PF01243"/>
    </source>
</evidence>
<dbReference type="GO" id="GO:0004733">
    <property type="term" value="F:pyridoxamine phosphate oxidase activity"/>
    <property type="evidence" value="ECO:0007669"/>
    <property type="project" value="InterPro"/>
</dbReference>
<keyword evidence="5" id="KW-0560">Oxidoreductase</keyword>
<dbReference type="Gene3D" id="2.30.110.10">
    <property type="entry name" value="Electron Transport, Fmn-binding Protein, Chain A"/>
    <property type="match status" value="1"/>
</dbReference>
<evidence type="ECO:0000256" key="1">
    <source>
        <dbReference type="ARBA" id="ARBA00001917"/>
    </source>
</evidence>
<dbReference type="Proteomes" id="UP000451860">
    <property type="component" value="Unassembled WGS sequence"/>
</dbReference>
<dbReference type="PANTHER" id="PTHR10851">
    <property type="entry name" value="PYRIDOXINE-5-PHOSPHATE OXIDASE"/>
    <property type="match status" value="1"/>
</dbReference>
<dbReference type="GO" id="GO:0008615">
    <property type="term" value="P:pyridoxine biosynthetic process"/>
    <property type="evidence" value="ECO:0007669"/>
    <property type="project" value="InterPro"/>
</dbReference>
<dbReference type="InterPro" id="IPR000659">
    <property type="entry name" value="Pyridox_Oxase"/>
</dbReference>
<evidence type="ECO:0000313" key="8">
    <source>
        <dbReference type="EMBL" id="KAE8765582.1"/>
    </source>
</evidence>
<keyword evidence="9" id="KW-1185">Reference proteome</keyword>
<dbReference type="GO" id="GO:0010181">
    <property type="term" value="F:FMN binding"/>
    <property type="evidence" value="ECO:0007669"/>
    <property type="project" value="InterPro"/>
</dbReference>
<evidence type="ECO:0000259" key="7">
    <source>
        <dbReference type="Pfam" id="PF10590"/>
    </source>
</evidence>
<accession>A0A7J5UTH9</accession>
<dbReference type="Pfam" id="PF10590">
    <property type="entry name" value="PNP_phzG_C"/>
    <property type="match status" value="1"/>
</dbReference>
<comment type="cofactor">
    <cofactor evidence="1">
        <name>FMN</name>
        <dbReference type="ChEBI" id="CHEBI:58210"/>
    </cofactor>
</comment>
<dbReference type="RefSeq" id="WP_152200947.1">
    <property type="nucleotide sequence ID" value="NZ_VUKF01000005.1"/>
</dbReference>
<evidence type="ECO:0000256" key="5">
    <source>
        <dbReference type="ARBA" id="ARBA00023002"/>
    </source>
</evidence>
<sequence>MSNPFGADVDPDAVPDPMTLVRAWVGAPDRPLVMTLTTVGDDGAPDARHVHLFEVADEEIRFHTDARSRKAAQLRADARVTLAFFWPEPLRQLVVAGVAASVPTATLDADFARISRYLQVLSWVNDDALAARPAGERREVLAAFEAAHPGPLARPEWWIGHSVRPHRVTFWRGDDAGPSNRLEYTRRPDGTWETTRLAG</sequence>
<dbReference type="OrthoDB" id="9780392at2"/>
<evidence type="ECO:0000256" key="2">
    <source>
        <dbReference type="ARBA" id="ARBA00007301"/>
    </source>
</evidence>
<dbReference type="EMBL" id="WHJE01000008">
    <property type="protein sequence ID" value="KAE8765582.1"/>
    <property type="molecule type" value="Genomic_DNA"/>
</dbReference>